<keyword evidence="2" id="KW-0805">Transcription regulation</keyword>
<dbReference type="InterPro" id="IPR007627">
    <property type="entry name" value="RNA_pol_sigma70_r2"/>
</dbReference>
<dbReference type="SUPFAM" id="SSF88946">
    <property type="entry name" value="Sigma2 domain of RNA polymerase sigma factors"/>
    <property type="match status" value="1"/>
</dbReference>
<dbReference type="SUPFAM" id="SSF88659">
    <property type="entry name" value="Sigma3 and sigma4 domains of RNA polymerase sigma factors"/>
    <property type="match status" value="1"/>
</dbReference>
<dbReference type="Proteomes" id="UP000033966">
    <property type="component" value="Unassembled WGS sequence"/>
</dbReference>
<dbReference type="Pfam" id="PF04542">
    <property type="entry name" value="Sigma70_r2"/>
    <property type="match status" value="1"/>
</dbReference>
<sequence length="183" mass="21796">MQEEEKLIQKAQRGEKEAFGELYDKYFPKIYRFILLKVSKRPDAEDLSHQVFLSAWRNIYTYESRGFPFSSWLYRIAHNSVIDFYRTKREYVDIELVSTERISVDPEMEHLFDEKTELSLVKKMLAKLKEDEQTVLIMKFVDELSNKEVAEALGKSEGAVRVMQHRALKQLKKYAEDSYETEY</sequence>
<keyword evidence="4" id="KW-0238">DNA-binding</keyword>
<keyword evidence="3" id="KW-0731">Sigma factor</keyword>
<evidence type="ECO:0000256" key="4">
    <source>
        <dbReference type="ARBA" id="ARBA00023125"/>
    </source>
</evidence>
<dbReference type="Pfam" id="PF08281">
    <property type="entry name" value="Sigma70_r4_2"/>
    <property type="match status" value="1"/>
</dbReference>
<dbReference type="Gene3D" id="1.10.1740.10">
    <property type="match status" value="1"/>
</dbReference>
<feature type="domain" description="RNA polymerase sigma-70 region 2" evidence="6">
    <location>
        <begin position="22"/>
        <end position="89"/>
    </location>
</feature>
<evidence type="ECO:0000256" key="5">
    <source>
        <dbReference type="ARBA" id="ARBA00023163"/>
    </source>
</evidence>
<dbReference type="InterPro" id="IPR039425">
    <property type="entry name" value="RNA_pol_sigma-70-like"/>
</dbReference>
<dbReference type="CDD" id="cd06171">
    <property type="entry name" value="Sigma70_r4"/>
    <property type="match status" value="1"/>
</dbReference>
<gene>
    <name evidence="8" type="ORF">UW92_C0025G0002</name>
</gene>
<dbReference type="GO" id="GO:0016987">
    <property type="term" value="F:sigma factor activity"/>
    <property type="evidence" value="ECO:0007669"/>
    <property type="project" value="UniProtKB-KW"/>
</dbReference>
<comment type="similarity">
    <text evidence="1">Belongs to the sigma-70 factor family. ECF subfamily.</text>
</comment>
<dbReference type="PANTHER" id="PTHR43133">
    <property type="entry name" value="RNA POLYMERASE ECF-TYPE SIGMA FACTO"/>
    <property type="match status" value="1"/>
</dbReference>
<dbReference type="InterPro" id="IPR014284">
    <property type="entry name" value="RNA_pol_sigma-70_dom"/>
</dbReference>
<evidence type="ECO:0000256" key="1">
    <source>
        <dbReference type="ARBA" id="ARBA00010641"/>
    </source>
</evidence>
<organism evidence="8 9">
    <name type="scientific">Candidatus Jorgensenbacteria bacterium GW2011_GWA2_45_13</name>
    <dbReference type="NCBI Taxonomy" id="1618662"/>
    <lineage>
        <taxon>Bacteria</taxon>
        <taxon>Candidatus Joergenseniibacteriota</taxon>
    </lineage>
</organism>
<dbReference type="InterPro" id="IPR013324">
    <property type="entry name" value="RNA_pol_sigma_r3/r4-like"/>
</dbReference>
<dbReference type="EMBL" id="LCKF01000025">
    <property type="protein sequence ID" value="KKT90820.1"/>
    <property type="molecule type" value="Genomic_DNA"/>
</dbReference>
<accession>A0A0G1L4Y0</accession>
<dbReference type="InterPro" id="IPR036388">
    <property type="entry name" value="WH-like_DNA-bd_sf"/>
</dbReference>
<dbReference type="GO" id="GO:0006352">
    <property type="term" value="P:DNA-templated transcription initiation"/>
    <property type="evidence" value="ECO:0007669"/>
    <property type="project" value="InterPro"/>
</dbReference>
<keyword evidence="5" id="KW-0804">Transcription</keyword>
<evidence type="ECO:0000256" key="3">
    <source>
        <dbReference type="ARBA" id="ARBA00023082"/>
    </source>
</evidence>
<evidence type="ECO:0000313" key="9">
    <source>
        <dbReference type="Proteomes" id="UP000033966"/>
    </source>
</evidence>
<comment type="caution">
    <text evidence="8">The sequence shown here is derived from an EMBL/GenBank/DDBJ whole genome shotgun (WGS) entry which is preliminary data.</text>
</comment>
<proteinExistence type="inferred from homology"/>
<dbReference type="AlphaFoldDB" id="A0A0G1L4Y0"/>
<dbReference type="NCBIfam" id="TIGR02937">
    <property type="entry name" value="sigma70-ECF"/>
    <property type="match status" value="1"/>
</dbReference>
<evidence type="ECO:0000313" key="8">
    <source>
        <dbReference type="EMBL" id="KKT90820.1"/>
    </source>
</evidence>
<dbReference type="GO" id="GO:0003677">
    <property type="term" value="F:DNA binding"/>
    <property type="evidence" value="ECO:0007669"/>
    <property type="project" value="UniProtKB-KW"/>
</dbReference>
<reference evidence="8 9" key="1">
    <citation type="journal article" date="2015" name="Nature">
        <title>rRNA introns, odd ribosomes, and small enigmatic genomes across a large radiation of phyla.</title>
        <authorList>
            <person name="Brown C.T."/>
            <person name="Hug L.A."/>
            <person name="Thomas B.C."/>
            <person name="Sharon I."/>
            <person name="Castelle C.J."/>
            <person name="Singh A."/>
            <person name="Wilkins M.J."/>
            <person name="Williams K.H."/>
            <person name="Banfield J.F."/>
        </authorList>
    </citation>
    <scope>NUCLEOTIDE SEQUENCE [LARGE SCALE GENOMIC DNA]</scope>
</reference>
<evidence type="ECO:0000259" key="7">
    <source>
        <dbReference type="Pfam" id="PF08281"/>
    </source>
</evidence>
<dbReference type="InterPro" id="IPR013325">
    <property type="entry name" value="RNA_pol_sigma_r2"/>
</dbReference>
<dbReference type="InterPro" id="IPR013249">
    <property type="entry name" value="RNA_pol_sigma70_r4_t2"/>
</dbReference>
<dbReference type="PANTHER" id="PTHR43133:SF8">
    <property type="entry name" value="RNA POLYMERASE SIGMA FACTOR HI_1459-RELATED"/>
    <property type="match status" value="1"/>
</dbReference>
<name>A0A0G1L4Y0_9BACT</name>
<dbReference type="Gene3D" id="1.10.10.10">
    <property type="entry name" value="Winged helix-like DNA-binding domain superfamily/Winged helix DNA-binding domain"/>
    <property type="match status" value="1"/>
</dbReference>
<evidence type="ECO:0000256" key="2">
    <source>
        <dbReference type="ARBA" id="ARBA00023015"/>
    </source>
</evidence>
<protein>
    <submittedName>
        <fullName evidence="8">RNA polymerase sigma-70 factor, ECF subfamily</fullName>
    </submittedName>
</protein>
<evidence type="ECO:0000259" key="6">
    <source>
        <dbReference type="Pfam" id="PF04542"/>
    </source>
</evidence>
<feature type="domain" description="RNA polymerase sigma factor 70 region 4 type 2" evidence="7">
    <location>
        <begin position="121"/>
        <end position="171"/>
    </location>
</feature>